<dbReference type="EMBL" id="CAJPWZ010002539">
    <property type="protein sequence ID" value="CAG2239876.1"/>
    <property type="molecule type" value="Genomic_DNA"/>
</dbReference>
<evidence type="ECO:0000313" key="1">
    <source>
        <dbReference type="EMBL" id="CAG2239876.1"/>
    </source>
</evidence>
<accession>A0A8S3U351</accession>
<protein>
    <recommendedName>
        <fullName evidence="3">DZIP3-like HEPN domain-containing protein</fullName>
    </recommendedName>
</protein>
<evidence type="ECO:0000313" key="2">
    <source>
        <dbReference type="Proteomes" id="UP000683360"/>
    </source>
</evidence>
<comment type="caution">
    <text evidence="1">The sequence shown here is derived from an EMBL/GenBank/DDBJ whole genome shotgun (WGS) entry which is preliminary data.</text>
</comment>
<dbReference type="Proteomes" id="UP000683360">
    <property type="component" value="Unassembled WGS sequence"/>
</dbReference>
<dbReference type="OrthoDB" id="6172988at2759"/>
<name>A0A8S3U351_MYTED</name>
<reference evidence="1" key="1">
    <citation type="submission" date="2021-03" db="EMBL/GenBank/DDBJ databases">
        <authorList>
            <person name="Bekaert M."/>
        </authorList>
    </citation>
    <scope>NUCLEOTIDE SEQUENCE</scope>
</reference>
<proteinExistence type="predicted"/>
<dbReference type="AlphaFoldDB" id="A0A8S3U351"/>
<evidence type="ECO:0008006" key="3">
    <source>
        <dbReference type="Google" id="ProtNLM"/>
    </source>
</evidence>
<sequence>METVPLDEDERINAKTSNDVDCMDIPLMYEIIKSCFLNNRKTFHGNPNFLKTIKDTRNFLAHAPGKRISKADFDSYLAETEKAILGIASAVGSFVTKMYKRKIDAFKKNDLSLNKVKEIVESSTDENLQLLIDDQQKNAALVKQVKDELLEQLIKHKDESSIGIRNLRFDITQYNLAMSTSSQKETFHTQDRISQRNTACSSEVKVPEEGQNPKKCRVEWRLQTPDTWNLIEIKETLEKFSGVLRPWFEIEFVHVGSLVIKTLVPKEVLDNRDQMKKSIQAFLEKVVEVCHINTELSTVIKVDLVVSDESDTTVKETEIEPVIFKQPEESNVCENCQQKDEIISALNEKIYGKYCYDGIPPFYSKPMSV</sequence>
<keyword evidence="2" id="KW-1185">Reference proteome</keyword>
<organism evidence="1 2">
    <name type="scientific">Mytilus edulis</name>
    <name type="common">Blue mussel</name>
    <dbReference type="NCBI Taxonomy" id="6550"/>
    <lineage>
        <taxon>Eukaryota</taxon>
        <taxon>Metazoa</taxon>
        <taxon>Spiralia</taxon>
        <taxon>Lophotrochozoa</taxon>
        <taxon>Mollusca</taxon>
        <taxon>Bivalvia</taxon>
        <taxon>Autobranchia</taxon>
        <taxon>Pteriomorphia</taxon>
        <taxon>Mytilida</taxon>
        <taxon>Mytiloidea</taxon>
        <taxon>Mytilidae</taxon>
        <taxon>Mytilinae</taxon>
        <taxon>Mytilus</taxon>
    </lineage>
</organism>
<gene>
    <name evidence="1" type="ORF">MEDL_52196</name>
</gene>